<dbReference type="SUPFAM" id="SSF51730">
    <property type="entry name" value="FAD-linked oxidoreductase"/>
    <property type="match status" value="1"/>
</dbReference>
<keyword evidence="3 5" id="KW-0560">Oxidoreductase</keyword>
<evidence type="ECO:0000256" key="3">
    <source>
        <dbReference type="ARBA" id="ARBA00023002"/>
    </source>
</evidence>
<dbReference type="InterPro" id="IPR015659">
    <property type="entry name" value="Proline_oxidase"/>
</dbReference>
<evidence type="ECO:0000256" key="5">
    <source>
        <dbReference type="RuleBase" id="RU364054"/>
    </source>
</evidence>
<dbReference type="EMBL" id="PKSG01000762">
    <property type="protein sequence ID" value="POR32996.1"/>
    <property type="molecule type" value="Genomic_DNA"/>
</dbReference>
<keyword evidence="4 5" id="KW-0642">Proline metabolism</keyword>
<dbReference type="GO" id="GO:0010133">
    <property type="term" value="P:L-proline catabolic process to L-glutamate"/>
    <property type="evidence" value="ECO:0007669"/>
    <property type="project" value="TreeGrafter"/>
</dbReference>
<comment type="catalytic activity">
    <reaction evidence="5">
        <text>L-proline + a quinone = (S)-1-pyrroline-5-carboxylate + a quinol + H(+)</text>
        <dbReference type="Rhea" id="RHEA:23784"/>
        <dbReference type="ChEBI" id="CHEBI:15378"/>
        <dbReference type="ChEBI" id="CHEBI:17388"/>
        <dbReference type="ChEBI" id="CHEBI:24646"/>
        <dbReference type="ChEBI" id="CHEBI:60039"/>
        <dbReference type="ChEBI" id="CHEBI:132124"/>
        <dbReference type="EC" id="1.5.5.2"/>
    </reaction>
</comment>
<evidence type="ECO:0000256" key="4">
    <source>
        <dbReference type="ARBA" id="ARBA00023062"/>
    </source>
</evidence>
<reference evidence="7 8" key="1">
    <citation type="submission" date="2018-01" db="EMBL/GenBank/DDBJ databases">
        <title>Harnessing the power of phylogenomics to disentangle the directionality and signatures of interkingdom host jumping in the parasitic fungal genus Tolypocladium.</title>
        <authorList>
            <person name="Quandt C.A."/>
            <person name="Patterson W."/>
            <person name="Spatafora J.W."/>
        </authorList>
    </citation>
    <scope>NUCLEOTIDE SEQUENCE [LARGE SCALE GENOMIC DNA]</scope>
    <source>
        <strain evidence="7 8">NRBC 100945</strain>
    </source>
</reference>
<evidence type="ECO:0000256" key="1">
    <source>
        <dbReference type="ARBA" id="ARBA00005869"/>
    </source>
</evidence>
<evidence type="ECO:0000259" key="6">
    <source>
        <dbReference type="Pfam" id="PF01619"/>
    </source>
</evidence>
<evidence type="ECO:0000313" key="8">
    <source>
        <dbReference type="Proteomes" id="UP000237481"/>
    </source>
</evidence>
<dbReference type="STRING" id="94208.A0A2S4KS43"/>
<dbReference type="Pfam" id="PF01619">
    <property type="entry name" value="Pro_dh"/>
    <property type="match status" value="1"/>
</dbReference>
<protein>
    <recommendedName>
        <fullName evidence="2 5">Proline dehydrogenase</fullName>
        <ecNumber evidence="2 5">1.5.5.2</ecNumber>
    </recommendedName>
</protein>
<dbReference type="Proteomes" id="UP000237481">
    <property type="component" value="Unassembled WGS sequence"/>
</dbReference>
<evidence type="ECO:0000256" key="2">
    <source>
        <dbReference type="ARBA" id="ARBA00012695"/>
    </source>
</evidence>
<dbReference type="GO" id="GO:0005739">
    <property type="term" value="C:mitochondrion"/>
    <property type="evidence" value="ECO:0007669"/>
    <property type="project" value="TreeGrafter"/>
</dbReference>
<comment type="function">
    <text evidence="5">Converts proline to delta-1-pyrroline-5-carboxylate.</text>
</comment>
<dbReference type="InterPro" id="IPR029041">
    <property type="entry name" value="FAD-linked_oxidoreductase-like"/>
</dbReference>
<dbReference type="AlphaFoldDB" id="A0A2S4KS43"/>
<dbReference type="Gene3D" id="3.20.20.220">
    <property type="match status" value="1"/>
</dbReference>
<comment type="similarity">
    <text evidence="1 5">Belongs to the proline oxidase family.</text>
</comment>
<comment type="cofactor">
    <cofactor evidence="5">
        <name>FAD</name>
        <dbReference type="ChEBI" id="CHEBI:57692"/>
    </cofactor>
</comment>
<dbReference type="GO" id="GO:0071949">
    <property type="term" value="F:FAD binding"/>
    <property type="evidence" value="ECO:0007669"/>
    <property type="project" value="TreeGrafter"/>
</dbReference>
<organism evidence="7 8">
    <name type="scientific">Tolypocladium paradoxum</name>
    <dbReference type="NCBI Taxonomy" id="94208"/>
    <lineage>
        <taxon>Eukaryota</taxon>
        <taxon>Fungi</taxon>
        <taxon>Dikarya</taxon>
        <taxon>Ascomycota</taxon>
        <taxon>Pezizomycotina</taxon>
        <taxon>Sordariomycetes</taxon>
        <taxon>Hypocreomycetidae</taxon>
        <taxon>Hypocreales</taxon>
        <taxon>Ophiocordycipitaceae</taxon>
        <taxon>Tolypocladium</taxon>
    </lineage>
</organism>
<proteinExistence type="inferred from homology"/>
<keyword evidence="5" id="KW-0285">Flavoprotein</keyword>
<keyword evidence="8" id="KW-1185">Reference proteome</keyword>
<comment type="caution">
    <text evidence="7">The sequence shown here is derived from an EMBL/GenBank/DDBJ whole genome shotgun (WGS) entry which is preliminary data.</text>
</comment>
<dbReference type="PANTHER" id="PTHR13914">
    <property type="entry name" value="PROLINE OXIDASE"/>
    <property type="match status" value="1"/>
</dbReference>
<dbReference type="OrthoDB" id="5464at2759"/>
<name>A0A2S4KS43_9HYPO</name>
<gene>
    <name evidence="7" type="ORF">TPAR_06813</name>
</gene>
<evidence type="ECO:0000313" key="7">
    <source>
        <dbReference type="EMBL" id="POR32996.1"/>
    </source>
</evidence>
<feature type="domain" description="Proline dehydrogenase" evidence="6">
    <location>
        <begin position="126"/>
        <end position="448"/>
    </location>
</feature>
<dbReference type="InterPro" id="IPR002872">
    <property type="entry name" value="Proline_DH_dom"/>
</dbReference>
<accession>A0A2S4KS43</accession>
<dbReference type="EC" id="1.5.5.2" evidence="2 5"/>
<dbReference type="PANTHER" id="PTHR13914:SF34">
    <property type="entry name" value="PROLINE DEHYDROGENASE"/>
    <property type="match status" value="1"/>
</dbReference>
<dbReference type="GO" id="GO:0004657">
    <property type="term" value="F:proline dehydrogenase activity"/>
    <property type="evidence" value="ECO:0007669"/>
    <property type="project" value="UniProtKB-EC"/>
</dbReference>
<keyword evidence="5" id="KW-0274">FAD</keyword>
<sequence>MSTRVTTINMKTLARATVCRGAVWMVRHDARYTSTISQTPKTAAVAMNDKIVLSRLPLKILLRSFIMTTLMSSQWLIRPSIAVLGAIHGTKSVLLNADKNRLLNSLLRWTVYDHFCAGTNHEEVRRSVAEFKKLGYQGIILAHAKEILLDPKDMARVKGTGEYSPACYDMVEQWKQCSIDTLRMLQPGDFLALKLTGAGPIAVNALQATAPIPEAVDRALMEICEEAKKQGAMLWFDAEQQALQPTVDAWVIEYMRRWNRDISLVYNTIQAYLKDSAANLDRHITLAAQEGWSLGIKLVRGAYIEHEIRTLIHDNKSDTDRSYDSLADKLISQNMPIELQTQSPGLQFPRAALMLATHNAESTMKACARHKARLVAGQPTCSLECAQVAGMADELSCQLIQNYEQCAAELSEGAAPKAFKYLNWGSVSECMGYLHRRAVENRGGVERTKHMANALGEELWRRFSARSWIGDWNILRFYRK</sequence>